<keyword evidence="2" id="KW-1185">Reference proteome</keyword>
<dbReference type="EMBL" id="OX451736">
    <property type="protein sequence ID" value="CAI8589853.1"/>
    <property type="molecule type" value="Genomic_DNA"/>
</dbReference>
<organism evidence="1 2">
    <name type="scientific">Vicia faba</name>
    <name type="common">Broad bean</name>
    <name type="synonym">Faba vulgaris</name>
    <dbReference type="NCBI Taxonomy" id="3906"/>
    <lineage>
        <taxon>Eukaryota</taxon>
        <taxon>Viridiplantae</taxon>
        <taxon>Streptophyta</taxon>
        <taxon>Embryophyta</taxon>
        <taxon>Tracheophyta</taxon>
        <taxon>Spermatophyta</taxon>
        <taxon>Magnoliopsida</taxon>
        <taxon>eudicotyledons</taxon>
        <taxon>Gunneridae</taxon>
        <taxon>Pentapetalae</taxon>
        <taxon>rosids</taxon>
        <taxon>fabids</taxon>
        <taxon>Fabales</taxon>
        <taxon>Fabaceae</taxon>
        <taxon>Papilionoideae</taxon>
        <taxon>50 kb inversion clade</taxon>
        <taxon>NPAAA clade</taxon>
        <taxon>Hologalegina</taxon>
        <taxon>IRL clade</taxon>
        <taxon>Fabeae</taxon>
        <taxon>Vicia</taxon>
    </lineage>
</organism>
<evidence type="ECO:0000313" key="1">
    <source>
        <dbReference type="EMBL" id="CAI8589853.1"/>
    </source>
</evidence>
<reference evidence="1 2" key="1">
    <citation type="submission" date="2023-01" db="EMBL/GenBank/DDBJ databases">
        <authorList>
            <person name="Kreplak J."/>
        </authorList>
    </citation>
    <scope>NUCLEOTIDE SEQUENCE [LARGE SCALE GENOMIC DNA]</scope>
</reference>
<dbReference type="Proteomes" id="UP001157006">
    <property type="component" value="Chromosome 1L"/>
</dbReference>
<evidence type="ECO:0000313" key="2">
    <source>
        <dbReference type="Proteomes" id="UP001157006"/>
    </source>
</evidence>
<name>A0AAV0YX67_VICFA</name>
<proteinExistence type="predicted"/>
<accession>A0AAV0YX67</accession>
<protein>
    <submittedName>
        <fullName evidence="1">Uncharacterized protein</fullName>
    </submittedName>
</protein>
<sequence length="91" mass="10278">MEMLEELCILESRRENKGEERLQVDEGGNAQNFIALENFSILSAFTICGFTEHEIYDDSINIACNMVAVGNQASISKSGQKLEFSWNIRKT</sequence>
<dbReference type="AlphaFoldDB" id="A0AAV0YX67"/>
<gene>
    <name evidence="1" type="ORF">VFH_I413160</name>
</gene>